<comment type="similarity">
    <text evidence="1">Belongs to the UDP-glycosyltransferase family.</text>
</comment>
<dbReference type="PANTHER" id="PTHR48043">
    <property type="entry name" value="EG:EG0003.4 PROTEIN-RELATED"/>
    <property type="match status" value="1"/>
</dbReference>
<accession>A0A7R8YUP0</accession>
<dbReference type="SUPFAM" id="SSF53756">
    <property type="entry name" value="UDP-Glycosyltransferase/glycogen phosphorylase"/>
    <property type="match status" value="1"/>
</dbReference>
<dbReference type="InterPro" id="IPR002213">
    <property type="entry name" value="UDP_glucos_trans"/>
</dbReference>
<evidence type="ECO:0000256" key="2">
    <source>
        <dbReference type="ARBA" id="ARBA00022676"/>
    </source>
</evidence>
<dbReference type="FunFam" id="3.40.50.2000:FF:000021">
    <property type="entry name" value="UDP-glucuronosyltransferase"/>
    <property type="match status" value="1"/>
</dbReference>
<evidence type="ECO:0008006" key="8">
    <source>
        <dbReference type="Google" id="ProtNLM"/>
    </source>
</evidence>
<evidence type="ECO:0000313" key="6">
    <source>
        <dbReference type="EMBL" id="CAD7082964.1"/>
    </source>
</evidence>
<dbReference type="GO" id="GO:0008194">
    <property type="term" value="F:UDP-glycosyltransferase activity"/>
    <property type="evidence" value="ECO:0007669"/>
    <property type="project" value="InterPro"/>
</dbReference>
<dbReference type="OrthoDB" id="5835829at2759"/>
<dbReference type="Pfam" id="PF00201">
    <property type="entry name" value="UDPGT"/>
    <property type="match status" value="1"/>
</dbReference>
<feature type="transmembrane region" description="Helical" evidence="4">
    <location>
        <begin position="484"/>
        <end position="503"/>
    </location>
</feature>
<keyword evidence="5" id="KW-0732">Signal</keyword>
<proteinExistence type="inferred from homology"/>
<dbReference type="Proteomes" id="UP000594454">
    <property type="component" value="Chromosome 2"/>
</dbReference>
<dbReference type="PROSITE" id="PS51257">
    <property type="entry name" value="PROKAR_LIPOPROTEIN"/>
    <property type="match status" value="1"/>
</dbReference>
<keyword evidence="4" id="KW-0812">Transmembrane</keyword>
<reference evidence="6 7" key="1">
    <citation type="submission" date="2020-11" db="EMBL/GenBank/DDBJ databases">
        <authorList>
            <person name="Wallbank WR R."/>
            <person name="Pardo Diaz C."/>
            <person name="Kozak K."/>
            <person name="Martin S."/>
            <person name="Jiggins C."/>
            <person name="Moest M."/>
            <person name="Warren A I."/>
            <person name="Generalovic N T."/>
            <person name="Byers J.R.P. K."/>
            <person name="Montejo-Kovacevich G."/>
            <person name="Yen C E."/>
        </authorList>
    </citation>
    <scope>NUCLEOTIDE SEQUENCE [LARGE SCALE GENOMIC DNA]</scope>
</reference>
<keyword evidence="7" id="KW-1185">Reference proteome</keyword>
<dbReference type="CDD" id="cd03784">
    <property type="entry name" value="GT1_Gtf-like"/>
    <property type="match status" value="1"/>
</dbReference>
<sequence>MLKPLAVLLVISIFAVSCVNCSNILVILSFPPPSHHLWNEKIVNKLAERGHNITVLSVHLSKTTPKNVHYIHLEKTASHIWQKAVFTLNDITLEKSYRLIKIGYSYMQLICEGSLLSDGFKTLQNYPEHFKFDLIIHDINGGPCLLGLLHKFGYPPLVGISAYKYTPELADIIGGHYFPGYIPFVSMPFDTNMTFLQRLENICFTIVDYIYRHYVHIPQRDRLAASFYNYTLPSFQSLEQRTTVALLNIHSATDFNIPLGPNVIAVGGLEVDEPKPLPKDLEQFISTSKSGAILICFGTAVDSSMFPDEKQQMILDVVRKFPSYNFIWKFGKDISHDNISNLLIRKWLPQNDILAHPNIKLFISHGGGLSSNEATWHGVPLVVVPFYLDQIQNSRKSVLAGVGKTLNVQTMTAKDLEEAIRSVLEDSSYRDRAKTRSENFRDRPQSPMDTAIWWIEYVLRHPNPTHLRPPTLDLSLLQISSCDVILFLILVLAIIIWIIYLLVKKLFKTLAFKGKLKKKNQ</sequence>
<keyword evidence="4" id="KW-1133">Transmembrane helix</keyword>
<evidence type="ECO:0000256" key="5">
    <source>
        <dbReference type="SAM" id="SignalP"/>
    </source>
</evidence>
<gene>
    <name evidence="6" type="ORF">HERILL_LOCUS5960</name>
</gene>
<keyword evidence="2" id="KW-0328">Glycosyltransferase</keyword>
<evidence type="ECO:0000256" key="1">
    <source>
        <dbReference type="ARBA" id="ARBA00009995"/>
    </source>
</evidence>
<dbReference type="EMBL" id="LR899010">
    <property type="protein sequence ID" value="CAD7082964.1"/>
    <property type="molecule type" value="Genomic_DNA"/>
</dbReference>
<keyword evidence="4" id="KW-0472">Membrane</keyword>
<dbReference type="PANTHER" id="PTHR48043:SF159">
    <property type="entry name" value="EG:EG0003.4 PROTEIN-RELATED"/>
    <property type="match status" value="1"/>
</dbReference>
<feature type="chain" id="PRO_5031175703" description="UDP-glucuronosyltransferase" evidence="5">
    <location>
        <begin position="22"/>
        <end position="521"/>
    </location>
</feature>
<organism evidence="6 7">
    <name type="scientific">Hermetia illucens</name>
    <name type="common">Black soldier fly</name>
    <dbReference type="NCBI Taxonomy" id="343691"/>
    <lineage>
        <taxon>Eukaryota</taxon>
        <taxon>Metazoa</taxon>
        <taxon>Ecdysozoa</taxon>
        <taxon>Arthropoda</taxon>
        <taxon>Hexapoda</taxon>
        <taxon>Insecta</taxon>
        <taxon>Pterygota</taxon>
        <taxon>Neoptera</taxon>
        <taxon>Endopterygota</taxon>
        <taxon>Diptera</taxon>
        <taxon>Brachycera</taxon>
        <taxon>Stratiomyomorpha</taxon>
        <taxon>Stratiomyidae</taxon>
        <taxon>Hermetiinae</taxon>
        <taxon>Hermetia</taxon>
    </lineage>
</organism>
<dbReference type="OMA" id="RQLPDYH"/>
<dbReference type="Gene3D" id="3.40.50.2000">
    <property type="entry name" value="Glycogen Phosphorylase B"/>
    <property type="match status" value="1"/>
</dbReference>
<name>A0A7R8YUP0_HERIL</name>
<dbReference type="InterPro" id="IPR050271">
    <property type="entry name" value="UDP-glycosyltransferase"/>
</dbReference>
<evidence type="ECO:0000313" key="7">
    <source>
        <dbReference type="Proteomes" id="UP000594454"/>
    </source>
</evidence>
<dbReference type="InParanoid" id="A0A7R8YUP0"/>
<evidence type="ECO:0000256" key="3">
    <source>
        <dbReference type="ARBA" id="ARBA00022679"/>
    </source>
</evidence>
<protein>
    <recommendedName>
        <fullName evidence="8">UDP-glucuronosyltransferase</fullName>
    </recommendedName>
</protein>
<dbReference type="AlphaFoldDB" id="A0A7R8YUP0"/>
<evidence type="ECO:0000256" key="4">
    <source>
        <dbReference type="SAM" id="Phobius"/>
    </source>
</evidence>
<feature type="signal peptide" evidence="5">
    <location>
        <begin position="1"/>
        <end position="21"/>
    </location>
</feature>
<keyword evidence="3" id="KW-0808">Transferase</keyword>